<keyword evidence="7" id="KW-1185">Reference proteome</keyword>
<dbReference type="PANTHER" id="PTHR12682">
    <property type="entry name" value="ARCHEASE"/>
    <property type="match status" value="1"/>
</dbReference>
<reference evidence="7" key="1">
    <citation type="submission" date="2017-06" db="EMBL/GenBank/DDBJ databases">
        <title>Genome analysis of Fimbriiglobus ruber SP5, the first member of the order Planctomycetales with confirmed chitinolytic capability.</title>
        <authorList>
            <person name="Ravin N.V."/>
            <person name="Rakitin A.L."/>
            <person name="Ivanova A.A."/>
            <person name="Beletsky A.V."/>
            <person name="Kulichevskaya I.S."/>
            <person name="Mardanov A.V."/>
            <person name="Dedysh S.N."/>
        </authorList>
    </citation>
    <scope>NUCLEOTIDE SEQUENCE [LARGE SCALE GENOMIC DNA]</scope>
    <source>
        <strain evidence="7">SP5</strain>
    </source>
</reference>
<dbReference type="EMBL" id="NIDE01000017">
    <property type="protein sequence ID" value="OWK36504.1"/>
    <property type="molecule type" value="Genomic_DNA"/>
</dbReference>
<dbReference type="GO" id="GO:0008033">
    <property type="term" value="P:tRNA processing"/>
    <property type="evidence" value="ECO:0007669"/>
    <property type="project" value="UniProtKB-KW"/>
</dbReference>
<dbReference type="AlphaFoldDB" id="A0A225DA15"/>
<protein>
    <submittedName>
        <fullName evidence="6">Archease</fullName>
    </submittedName>
</protein>
<evidence type="ECO:0000313" key="6">
    <source>
        <dbReference type="EMBL" id="OWK36504.1"/>
    </source>
</evidence>
<evidence type="ECO:0000256" key="1">
    <source>
        <dbReference type="ARBA" id="ARBA00007963"/>
    </source>
</evidence>
<evidence type="ECO:0000256" key="2">
    <source>
        <dbReference type="ARBA" id="ARBA00022694"/>
    </source>
</evidence>
<keyword evidence="4" id="KW-0106">Calcium</keyword>
<comment type="caution">
    <text evidence="6">The sequence shown here is derived from an EMBL/GenBank/DDBJ whole genome shotgun (WGS) entry which is preliminary data.</text>
</comment>
<dbReference type="InterPro" id="IPR036820">
    <property type="entry name" value="Archease_dom_sf"/>
</dbReference>
<sequence length="140" mass="15861">MMGGMHELFEHTADLGLRAHATDLDTLFAEMAECLFSAIVEEASSVQPAVEQTVELTGTDREYLLFDFLRELLYRFDSGHLLFSRFEVRVRDDGLTATVRGEPLDPARHVLSHEVKAITYHELKVEQTPDGWLAEVIVDI</sequence>
<name>A0A225DA15_9BACT</name>
<dbReference type="GO" id="GO:0046872">
    <property type="term" value="F:metal ion binding"/>
    <property type="evidence" value="ECO:0007669"/>
    <property type="project" value="UniProtKB-KW"/>
</dbReference>
<comment type="similarity">
    <text evidence="1">Belongs to the archease family.</text>
</comment>
<gene>
    <name evidence="6" type="ORF">FRUB_09067</name>
</gene>
<dbReference type="Pfam" id="PF01951">
    <property type="entry name" value="Archease"/>
    <property type="match status" value="1"/>
</dbReference>
<keyword evidence="3" id="KW-0479">Metal-binding</keyword>
<dbReference type="Gene3D" id="3.55.10.10">
    <property type="entry name" value="Archease domain"/>
    <property type="match status" value="1"/>
</dbReference>
<dbReference type="InterPro" id="IPR023572">
    <property type="entry name" value="Archease_dom"/>
</dbReference>
<feature type="domain" description="Archease" evidence="5">
    <location>
        <begin position="7"/>
        <end position="140"/>
    </location>
</feature>
<proteinExistence type="inferred from homology"/>
<dbReference type="PANTHER" id="PTHR12682:SF11">
    <property type="entry name" value="PROTEIN ARCHEASE"/>
    <property type="match status" value="1"/>
</dbReference>
<evidence type="ECO:0000259" key="5">
    <source>
        <dbReference type="Pfam" id="PF01951"/>
    </source>
</evidence>
<evidence type="ECO:0000256" key="4">
    <source>
        <dbReference type="ARBA" id="ARBA00022837"/>
    </source>
</evidence>
<accession>A0A225DA15</accession>
<dbReference type="Proteomes" id="UP000214646">
    <property type="component" value="Unassembled WGS sequence"/>
</dbReference>
<evidence type="ECO:0000313" key="7">
    <source>
        <dbReference type="Proteomes" id="UP000214646"/>
    </source>
</evidence>
<evidence type="ECO:0000256" key="3">
    <source>
        <dbReference type="ARBA" id="ARBA00022723"/>
    </source>
</evidence>
<dbReference type="SUPFAM" id="SSF69819">
    <property type="entry name" value="MTH1598-like"/>
    <property type="match status" value="1"/>
</dbReference>
<organism evidence="6 7">
    <name type="scientific">Fimbriiglobus ruber</name>
    <dbReference type="NCBI Taxonomy" id="1908690"/>
    <lineage>
        <taxon>Bacteria</taxon>
        <taxon>Pseudomonadati</taxon>
        <taxon>Planctomycetota</taxon>
        <taxon>Planctomycetia</taxon>
        <taxon>Gemmatales</taxon>
        <taxon>Gemmataceae</taxon>
        <taxon>Fimbriiglobus</taxon>
    </lineage>
</organism>
<keyword evidence="2" id="KW-0819">tRNA processing</keyword>
<dbReference type="InterPro" id="IPR002804">
    <property type="entry name" value="Archease"/>
</dbReference>